<dbReference type="RefSeq" id="WP_342077667.1">
    <property type="nucleotide sequence ID" value="NZ_CP151767.2"/>
</dbReference>
<dbReference type="InterPro" id="IPR029030">
    <property type="entry name" value="Caspase-like_dom_sf"/>
</dbReference>
<feature type="domain" description="Peptidoglycan binding-like" evidence="4">
    <location>
        <begin position="292"/>
        <end position="345"/>
    </location>
</feature>
<keyword evidence="6" id="KW-1185">Reference proteome</keyword>
<evidence type="ECO:0000259" key="4">
    <source>
        <dbReference type="Pfam" id="PF01471"/>
    </source>
</evidence>
<feature type="domain" description="Peptidoglycan binding-like" evidence="4">
    <location>
        <begin position="450"/>
        <end position="501"/>
    </location>
</feature>
<feature type="signal peptide" evidence="3">
    <location>
        <begin position="1"/>
        <end position="19"/>
    </location>
</feature>
<sequence length="508" mass="55592">MRITILAAALAATAFPLAAQDAALLLGVERYEEFRRLSGGDDLRAADDALTDAGYDVEMAIDADGRAMLPQINRFVAGADEAGRLIAALSGRFYTDGARTWLLAADARQPSLFGMGDTAVSIDSLLQVLAQTPGQALLVLGVDSGDDDAIGNLLNAGLGDLEVPQGVSVVIATPNTVDDLLEEATRPGADIAAYVRDNRRMRMIGYQPARLVLQAEDSATPAPAPTPRPTEDPSAAAWAAARRADTADAYRDFLFDYPGSPNAAEARRRLDDIENDPVRLAEIAEDAMNLTRNERRAIQRNLTILEYNTRGVDGIFGPGSRGAIRNWQQRNGFEQTSFLTREQINRIDAQASRRRAEIEAEEARAREEALRLDRAYWDETGARGDEAGYRAYLNRYPEGIFAGEAQAKLDEITGAAREREEEAQRQAQQEQGNAAQEQERRLNVNPVLARLIESRLDQLGFNPGRVDGRFDRDTRGAISRYQSNRGLPATGYLSEPTLARLLADSFGR</sequence>
<evidence type="ECO:0000256" key="3">
    <source>
        <dbReference type="SAM" id="SignalP"/>
    </source>
</evidence>
<keyword evidence="3" id="KW-0732">Signal</keyword>
<keyword evidence="1" id="KW-0175">Coiled coil</keyword>
<accession>A0AAN0MEP1</accession>
<evidence type="ECO:0000313" key="5">
    <source>
        <dbReference type="EMBL" id="WZU68378.1"/>
    </source>
</evidence>
<proteinExistence type="predicted"/>
<dbReference type="AlphaFoldDB" id="A0AAN0MEP1"/>
<dbReference type="SUPFAM" id="SSF52129">
    <property type="entry name" value="Caspase-like"/>
    <property type="match status" value="1"/>
</dbReference>
<dbReference type="KEGG" id="yrh:AABB31_05535"/>
<dbReference type="Pfam" id="PF01471">
    <property type="entry name" value="PG_binding_1"/>
    <property type="match status" value="2"/>
</dbReference>
<evidence type="ECO:0000256" key="2">
    <source>
        <dbReference type="SAM" id="MobiDB-lite"/>
    </source>
</evidence>
<gene>
    <name evidence="5" type="ORF">AABB31_05535</name>
</gene>
<organism evidence="5 6">
    <name type="scientific">Yoonia rhodophyticola</name>
    <dbReference type="NCBI Taxonomy" id="3137370"/>
    <lineage>
        <taxon>Bacteria</taxon>
        <taxon>Pseudomonadati</taxon>
        <taxon>Pseudomonadota</taxon>
        <taxon>Alphaproteobacteria</taxon>
        <taxon>Rhodobacterales</taxon>
        <taxon>Paracoccaceae</taxon>
        <taxon>Yoonia</taxon>
    </lineage>
</organism>
<dbReference type="Gene3D" id="1.10.101.10">
    <property type="entry name" value="PGBD-like superfamily/PGBD"/>
    <property type="match status" value="2"/>
</dbReference>
<dbReference type="Gene3D" id="3.40.50.1460">
    <property type="match status" value="1"/>
</dbReference>
<feature type="compositionally biased region" description="Low complexity" evidence="2">
    <location>
        <begin position="425"/>
        <end position="436"/>
    </location>
</feature>
<evidence type="ECO:0000256" key="1">
    <source>
        <dbReference type="SAM" id="Coils"/>
    </source>
</evidence>
<dbReference type="InterPro" id="IPR002477">
    <property type="entry name" value="Peptidoglycan-bd-like"/>
</dbReference>
<dbReference type="Proteomes" id="UP001470809">
    <property type="component" value="Chromosome"/>
</dbReference>
<feature type="coiled-coil region" evidence="1">
    <location>
        <begin position="346"/>
        <end position="375"/>
    </location>
</feature>
<feature type="chain" id="PRO_5043028456" evidence="3">
    <location>
        <begin position="20"/>
        <end position="508"/>
    </location>
</feature>
<feature type="region of interest" description="Disordered" evidence="2">
    <location>
        <begin position="417"/>
        <end position="440"/>
    </location>
</feature>
<dbReference type="InterPro" id="IPR036365">
    <property type="entry name" value="PGBD-like_sf"/>
</dbReference>
<evidence type="ECO:0000313" key="6">
    <source>
        <dbReference type="Proteomes" id="UP001470809"/>
    </source>
</evidence>
<protein>
    <submittedName>
        <fullName evidence="5">Peptidoglycan-binding domain-containing protein</fullName>
    </submittedName>
</protein>
<reference evidence="5 6" key="2">
    <citation type="submission" date="2024-08" db="EMBL/GenBank/DDBJ databases">
        <title>Phylogenomic analyses of a clade within the roseobacter group suggest taxonomic reassignments of species of the genera Aestuariivita, Citreicella, Loktanella, Nautella, Pelagibaca, Ruegeria, Thalassobius, Thiobacimonas and Tropicibacter, and the proposal o.</title>
        <authorList>
            <person name="Jeon C.O."/>
        </authorList>
    </citation>
    <scope>NUCLEOTIDE SEQUENCE [LARGE SCALE GENOMIC DNA]</scope>
    <source>
        <strain evidence="5 6">SS1-5</strain>
    </source>
</reference>
<name>A0AAN0MEP1_9RHOB</name>
<dbReference type="InterPro" id="IPR036366">
    <property type="entry name" value="PGBDSf"/>
</dbReference>
<dbReference type="SUPFAM" id="SSF47090">
    <property type="entry name" value="PGBD-like"/>
    <property type="match status" value="2"/>
</dbReference>
<dbReference type="EMBL" id="CP151767">
    <property type="protein sequence ID" value="WZU68378.1"/>
    <property type="molecule type" value="Genomic_DNA"/>
</dbReference>
<reference evidence="6" key="1">
    <citation type="submission" date="2024-04" db="EMBL/GenBank/DDBJ databases">
        <title>Phylogenomic analyses of a clade within the roseobacter group suggest taxonomic reassignments of species of the genera Aestuariivita, Citreicella, Loktanella, Nautella, Pelagibaca, Ruegeria, Thalassobius, Thiobacimonas and Tropicibacter, and the proposal o.</title>
        <authorList>
            <person name="Jeon C.O."/>
        </authorList>
    </citation>
    <scope>NUCLEOTIDE SEQUENCE [LARGE SCALE GENOMIC DNA]</scope>
    <source>
        <strain evidence="6">SS1-5</strain>
    </source>
</reference>